<protein>
    <submittedName>
        <fullName evidence="2">Uncharacterized protein</fullName>
    </submittedName>
</protein>
<evidence type="ECO:0000256" key="1">
    <source>
        <dbReference type="SAM" id="MobiDB-lite"/>
    </source>
</evidence>
<feature type="region of interest" description="Disordered" evidence="1">
    <location>
        <begin position="44"/>
        <end position="102"/>
    </location>
</feature>
<sequence>MSIYNFLCMPSLDGVAIKEEPHGLNSSLLDRVVVHTIAHALAGAKNAANRKASSEPEESTDETKKTKVGKKGSVAGSSGHTAKGRVEQVDDGTLNDGDQGDDTEFAAEDIESFNDVSQGEHINVIPL</sequence>
<organism evidence="2">
    <name type="scientific">Tanacetum cinerariifolium</name>
    <name type="common">Dalmatian daisy</name>
    <name type="synonym">Chrysanthemum cinerariifolium</name>
    <dbReference type="NCBI Taxonomy" id="118510"/>
    <lineage>
        <taxon>Eukaryota</taxon>
        <taxon>Viridiplantae</taxon>
        <taxon>Streptophyta</taxon>
        <taxon>Embryophyta</taxon>
        <taxon>Tracheophyta</taxon>
        <taxon>Spermatophyta</taxon>
        <taxon>Magnoliopsida</taxon>
        <taxon>eudicotyledons</taxon>
        <taxon>Gunneridae</taxon>
        <taxon>Pentapetalae</taxon>
        <taxon>asterids</taxon>
        <taxon>campanulids</taxon>
        <taxon>Asterales</taxon>
        <taxon>Asteraceae</taxon>
        <taxon>Asteroideae</taxon>
        <taxon>Anthemideae</taxon>
        <taxon>Anthemidinae</taxon>
        <taxon>Tanacetum</taxon>
    </lineage>
</organism>
<name>A0A699R715_TANCI</name>
<accession>A0A699R715</accession>
<gene>
    <name evidence="2" type="ORF">Tci_852877</name>
</gene>
<comment type="caution">
    <text evidence="2">The sequence shown here is derived from an EMBL/GenBank/DDBJ whole genome shotgun (WGS) entry which is preliminary data.</text>
</comment>
<evidence type="ECO:0000313" key="2">
    <source>
        <dbReference type="EMBL" id="GFC80907.1"/>
    </source>
</evidence>
<reference evidence="2" key="1">
    <citation type="journal article" date="2019" name="Sci. Rep.">
        <title>Draft genome of Tanacetum cinerariifolium, the natural source of mosquito coil.</title>
        <authorList>
            <person name="Yamashiro T."/>
            <person name="Shiraishi A."/>
            <person name="Satake H."/>
            <person name="Nakayama K."/>
        </authorList>
    </citation>
    <scope>NUCLEOTIDE SEQUENCE</scope>
</reference>
<dbReference type="AlphaFoldDB" id="A0A699R715"/>
<proteinExistence type="predicted"/>
<dbReference type="EMBL" id="BKCJ011077293">
    <property type="protein sequence ID" value="GFC80907.1"/>
    <property type="molecule type" value="Genomic_DNA"/>
</dbReference>